<dbReference type="InterPro" id="IPR025249">
    <property type="entry name" value="TF_NusA_KH_1st"/>
</dbReference>
<dbReference type="AlphaFoldDB" id="A0A1B4YA34"/>
<dbReference type="InterPro" id="IPR015946">
    <property type="entry name" value="KH_dom-like_a/b"/>
</dbReference>
<keyword evidence="2" id="KW-0963">Cytoplasm</keyword>
<sequence>MTPTAALFSQAKMPQGDSAVRQLAHSAMISPNPIPAALSARVPELAQQLVDIVAIARITGVRAKVAVRSRVAGINPVSACIGWGGLRIADVEKGLGGERIHVVAYHVDPATYVINALGCPGTGTGAAAAAEERSRRIRVRVEAHDYPRTVGKAGQNVRLASKLTGQKIEILVEKSCTADCFA</sequence>
<geneLocation type="plasmid" evidence="10">
    <name>pshtp dna</name>
</geneLocation>
<feature type="domain" description="NusA-like second KH" evidence="8">
    <location>
        <begin position="131"/>
        <end position="174"/>
    </location>
</feature>
<dbReference type="PANTHER" id="PTHR22648:SF0">
    <property type="entry name" value="TRANSCRIPTION TERMINATION_ANTITERMINATION PROTEIN NUSA"/>
    <property type="match status" value="1"/>
</dbReference>
<dbReference type="SUPFAM" id="SSF54814">
    <property type="entry name" value="Prokaryotic type KH domain (KH-domain type II)"/>
    <property type="match status" value="2"/>
</dbReference>
<dbReference type="GO" id="GO:0006353">
    <property type="term" value="P:DNA-templated transcription termination"/>
    <property type="evidence" value="ECO:0007669"/>
    <property type="project" value="UniProtKB-KW"/>
</dbReference>
<evidence type="ECO:0000256" key="6">
    <source>
        <dbReference type="PROSITE-ProRule" id="PRU00117"/>
    </source>
</evidence>
<evidence type="ECO:0000259" key="8">
    <source>
        <dbReference type="Pfam" id="PF26594"/>
    </source>
</evidence>
<gene>
    <name evidence="9" type="ORF">SHTP_p011</name>
</gene>
<evidence type="ECO:0000313" key="10">
    <source>
        <dbReference type="Proteomes" id="UP000218067"/>
    </source>
</evidence>
<evidence type="ECO:0000256" key="1">
    <source>
        <dbReference type="ARBA" id="ARBA00022472"/>
    </source>
</evidence>
<evidence type="ECO:0000259" key="7">
    <source>
        <dbReference type="Pfam" id="PF13184"/>
    </source>
</evidence>
<accession>A0A1B4YA34</accession>
<evidence type="ECO:0000313" key="9">
    <source>
        <dbReference type="EMBL" id="BAV43903.1"/>
    </source>
</evidence>
<evidence type="ECO:0000256" key="5">
    <source>
        <dbReference type="ARBA" id="ARBA00023163"/>
    </source>
</evidence>
<dbReference type="RefSeq" id="WP_096372687.1">
    <property type="nucleotide sequence ID" value="NZ_AP017625.1"/>
</dbReference>
<keyword evidence="1" id="KW-0806">Transcription termination</keyword>
<organism evidence="9 10">
    <name type="scientific">Mycobacterium ulcerans subsp. shinshuense</name>
    <dbReference type="NCBI Taxonomy" id="1124626"/>
    <lineage>
        <taxon>Bacteria</taxon>
        <taxon>Bacillati</taxon>
        <taxon>Actinomycetota</taxon>
        <taxon>Actinomycetes</taxon>
        <taxon>Mycobacteriales</taxon>
        <taxon>Mycobacteriaceae</taxon>
        <taxon>Mycobacterium</taxon>
        <taxon>Mycobacterium ulcerans group</taxon>
    </lineage>
</organism>
<dbReference type="InterPro" id="IPR030842">
    <property type="entry name" value="TF_NusA_bacterial"/>
</dbReference>
<keyword evidence="4" id="KW-0805">Transcription regulation</keyword>
<name>A0A1B4YA34_MYCUL</name>
<dbReference type="PANTHER" id="PTHR22648">
    <property type="entry name" value="TRANSCRIPTION TERMINATION FACTOR NUSA"/>
    <property type="match status" value="1"/>
</dbReference>
<evidence type="ECO:0000256" key="4">
    <source>
        <dbReference type="ARBA" id="ARBA00023015"/>
    </source>
</evidence>
<dbReference type="Gene3D" id="3.30.300.20">
    <property type="match status" value="2"/>
</dbReference>
<dbReference type="Pfam" id="PF26594">
    <property type="entry name" value="KH_NusA_2nd"/>
    <property type="match status" value="1"/>
</dbReference>
<keyword evidence="5" id="KW-0804">Transcription</keyword>
<proteinExistence type="predicted"/>
<keyword evidence="9" id="KW-0614">Plasmid</keyword>
<dbReference type="GO" id="GO:0031564">
    <property type="term" value="P:transcription antitermination"/>
    <property type="evidence" value="ECO:0007669"/>
    <property type="project" value="InterPro"/>
</dbReference>
<reference evidence="9 10" key="1">
    <citation type="submission" date="2016-08" db="EMBL/GenBank/DDBJ databases">
        <title>Complete genome sequence of Mycobacterium shinshuense, a subspecies of M. ulcerans.</title>
        <authorList>
            <person name="Yoshida M."/>
            <person name="Ogura Y."/>
            <person name="Hayashi T."/>
            <person name="Hoshino Y."/>
        </authorList>
    </citation>
    <scope>NUCLEOTIDE SEQUENCE [LARGE SCALE GENOMIC DNA]</scope>
    <source>
        <strain evidence="10">ATCC 33728</strain>
        <plasmid evidence="10">Plasmid pshtp dna</plasmid>
    </source>
</reference>
<evidence type="ECO:0000256" key="2">
    <source>
        <dbReference type="ARBA" id="ARBA00022490"/>
    </source>
</evidence>
<dbReference type="GO" id="GO:0003723">
    <property type="term" value="F:RNA binding"/>
    <property type="evidence" value="ECO:0007669"/>
    <property type="project" value="UniProtKB-UniRule"/>
</dbReference>
<dbReference type="GeneID" id="93439617"/>
<dbReference type="GO" id="GO:0005829">
    <property type="term" value="C:cytosol"/>
    <property type="evidence" value="ECO:0007669"/>
    <property type="project" value="TreeGrafter"/>
</dbReference>
<dbReference type="Pfam" id="PF13184">
    <property type="entry name" value="KH_NusA_1st"/>
    <property type="match status" value="1"/>
</dbReference>
<protein>
    <submittedName>
        <fullName evidence="9">Nucleic acid binding protein</fullName>
    </submittedName>
</protein>
<dbReference type="PROSITE" id="PS50084">
    <property type="entry name" value="KH_TYPE_1"/>
    <property type="match status" value="1"/>
</dbReference>
<evidence type="ECO:0000256" key="3">
    <source>
        <dbReference type="ARBA" id="ARBA00022884"/>
    </source>
</evidence>
<feature type="domain" description="Transcription factor NusA first KH" evidence="7">
    <location>
        <begin position="38"/>
        <end position="105"/>
    </location>
</feature>
<dbReference type="InterPro" id="IPR009019">
    <property type="entry name" value="KH_sf_prok-type"/>
</dbReference>
<keyword evidence="3 6" id="KW-0694">RNA-binding</keyword>
<dbReference type="Proteomes" id="UP000218067">
    <property type="component" value="Plasmid pShTP"/>
</dbReference>
<dbReference type="InterPro" id="IPR058582">
    <property type="entry name" value="KH_NusA_2nd"/>
</dbReference>
<dbReference type="EMBL" id="AP017625">
    <property type="protein sequence ID" value="BAV43903.1"/>
    <property type="molecule type" value="Genomic_DNA"/>
</dbReference>